<proteinExistence type="predicted"/>
<feature type="domain" description="PepSY" evidence="2">
    <location>
        <begin position="48"/>
        <end position="91"/>
    </location>
</feature>
<dbReference type="AlphaFoldDB" id="A0A7W6JDF3"/>
<reference evidence="3 4" key="1">
    <citation type="submission" date="2020-08" db="EMBL/GenBank/DDBJ databases">
        <title>Genomic Encyclopedia of Type Strains, Phase IV (KMG-IV): sequencing the most valuable type-strain genomes for metagenomic binning, comparative biology and taxonomic classification.</title>
        <authorList>
            <person name="Goeker M."/>
        </authorList>
    </citation>
    <scope>NUCLEOTIDE SEQUENCE [LARGE SCALE GENOMIC DNA]</scope>
    <source>
        <strain evidence="3 4">DSM 23960</strain>
    </source>
</reference>
<feature type="chain" id="PRO_5030661643" description="PepSY domain-containing protein" evidence="1">
    <location>
        <begin position="19"/>
        <end position="178"/>
    </location>
</feature>
<dbReference type="RefSeq" id="WP_246328833.1">
    <property type="nucleotide sequence ID" value="NZ_BAAAER010000001.1"/>
</dbReference>
<evidence type="ECO:0000259" key="2">
    <source>
        <dbReference type="Pfam" id="PF03413"/>
    </source>
</evidence>
<evidence type="ECO:0000313" key="4">
    <source>
        <dbReference type="Proteomes" id="UP000529946"/>
    </source>
</evidence>
<dbReference type="Proteomes" id="UP000529946">
    <property type="component" value="Unassembled WGS sequence"/>
</dbReference>
<feature type="signal peptide" evidence="1">
    <location>
        <begin position="1"/>
        <end position="18"/>
    </location>
</feature>
<dbReference type="EMBL" id="JACIDM010000002">
    <property type="protein sequence ID" value="MBB4083021.1"/>
    <property type="molecule type" value="Genomic_DNA"/>
</dbReference>
<dbReference type="SUPFAM" id="SSF160574">
    <property type="entry name" value="BT0923-like"/>
    <property type="match status" value="1"/>
</dbReference>
<evidence type="ECO:0000313" key="3">
    <source>
        <dbReference type="EMBL" id="MBB4083021.1"/>
    </source>
</evidence>
<dbReference type="Pfam" id="PF03413">
    <property type="entry name" value="PepSY"/>
    <property type="match status" value="1"/>
</dbReference>
<sequence>MIRRIAPAILATGVIALAACNQAEPAPPADAPVAPETKITATTAADIPEAVRAAVLAARPGMVIAEAELKEREGRRYYDVEGSVDGAEIELDLLETPQGWRVVEIQRDLAWSAVPAGVHAAAEAARAGFTPVRVIESTQAEDGAVIYELFADGQPETPVLEVRVKDGKTEVLKEVWPH</sequence>
<comment type="caution">
    <text evidence="3">The sequence shown here is derived from an EMBL/GenBank/DDBJ whole genome shotgun (WGS) entry which is preliminary data.</text>
</comment>
<keyword evidence="1" id="KW-0732">Signal</keyword>
<accession>A0A7W6JDF3</accession>
<dbReference type="PROSITE" id="PS51257">
    <property type="entry name" value="PROKAR_LIPOPROTEIN"/>
    <property type="match status" value="1"/>
</dbReference>
<evidence type="ECO:0000256" key="1">
    <source>
        <dbReference type="SAM" id="SignalP"/>
    </source>
</evidence>
<organism evidence="3 4">
    <name type="scientific">Brevundimonas lenta</name>
    <dbReference type="NCBI Taxonomy" id="424796"/>
    <lineage>
        <taxon>Bacteria</taxon>
        <taxon>Pseudomonadati</taxon>
        <taxon>Pseudomonadota</taxon>
        <taxon>Alphaproteobacteria</taxon>
        <taxon>Caulobacterales</taxon>
        <taxon>Caulobacteraceae</taxon>
        <taxon>Brevundimonas</taxon>
    </lineage>
</organism>
<keyword evidence="4" id="KW-1185">Reference proteome</keyword>
<dbReference type="InterPro" id="IPR025711">
    <property type="entry name" value="PepSY"/>
</dbReference>
<gene>
    <name evidence="3" type="ORF">GGR12_001887</name>
</gene>
<protein>
    <recommendedName>
        <fullName evidence="2">PepSY domain-containing protein</fullName>
    </recommendedName>
</protein>
<name>A0A7W6JDF3_9CAUL</name>